<dbReference type="Pfam" id="PF03370">
    <property type="entry name" value="CBM_21"/>
    <property type="match status" value="1"/>
</dbReference>
<proteinExistence type="predicted"/>
<organism evidence="3 4">
    <name type="scientific">Gryllus longicercus</name>
    <dbReference type="NCBI Taxonomy" id="2509291"/>
    <lineage>
        <taxon>Eukaryota</taxon>
        <taxon>Metazoa</taxon>
        <taxon>Ecdysozoa</taxon>
        <taxon>Arthropoda</taxon>
        <taxon>Hexapoda</taxon>
        <taxon>Insecta</taxon>
        <taxon>Pterygota</taxon>
        <taxon>Neoptera</taxon>
        <taxon>Polyneoptera</taxon>
        <taxon>Orthoptera</taxon>
        <taxon>Ensifera</taxon>
        <taxon>Gryllidea</taxon>
        <taxon>Grylloidea</taxon>
        <taxon>Gryllidae</taxon>
        <taxon>Gryllinae</taxon>
        <taxon>Gryllus</taxon>
    </lineage>
</organism>
<reference evidence="3 4" key="1">
    <citation type="submission" date="2024-03" db="EMBL/GenBank/DDBJ databases">
        <title>The genome assembly and annotation of the cricket Gryllus longicercus Weissman &amp; Gray.</title>
        <authorList>
            <person name="Szrajer S."/>
            <person name="Gray D."/>
            <person name="Ylla G."/>
        </authorList>
    </citation>
    <scope>NUCLEOTIDE SEQUENCE [LARGE SCALE GENOMIC DNA]</scope>
    <source>
        <strain evidence="3">DAG 2021-001</strain>
        <tissue evidence="3">Whole body minus gut</tissue>
    </source>
</reference>
<protein>
    <recommendedName>
        <fullName evidence="2">CBM21 domain-containing protein</fullName>
    </recommendedName>
</protein>
<evidence type="ECO:0000313" key="3">
    <source>
        <dbReference type="EMBL" id="KAK7794352.1"/>
    </source>
</evidence>
<dbReference type="Proteomes" id="UP001378592">
    <property type="component" value="Unassembled WGS sequence"/>
</dbReference>
<dbReference type="GO" id="GO:0000164">
    <property type="term" value="C:protein phosphatase type 1 complex"/>
    <property type="evidence" value="ECO:0007669"/>
    <property type="project" value="TreeGrafter"/>
</dbReference>
<feature type="region of interest" description="Disordered" evidence="1">
    <location>
        <begin position="53"/>
        <end position="86"/>
    </location>
</feature>
<dbReference type="Gene3D" id="2.60.40.2440">
    <property type="entry name" value="Carbohydrate binding type-21 domain"/>
    <property type="match status" value="1"/>
</dbReference>
<feature type="compositionally biased region" description="Pro residues" evidence="1">
    <location>
        <begin position="67"/>
        <end position="78"/>
    </location>
</feature>
<dbReference type="PANTHER" id="PTHR12307">
    <property type="entry name" value="PROTEIN PHOSPHATASE 1 REGULATORY SUBUNIT"/>
    <property type="match status" value="1"/>
</dbReference>
<dbReference type="GO" id="GO:2001069">
    <property type="term" value="F:glycogen binding"/>
    <property type="evidence" value="ECO:0007669"/>
    <property type="project" value="TreeGrafter"/>
</dbReference>
<gene>
    <name evidence="3" type="ORF">R5R35_011284</name>
</gene>
<sequence length="376" mass="40392">MCSLAAMPADYEMLVSHSPPAFSHSPPLSAGFLADYSPAAAVPTGCGFHRLPAQQQQQHRLSLPLRPRAPPPPAPSPAPAARLAAPAMPVAAPRRPCLVVRPEEAAAAAAAQNGSGDDFHGANGDLPSPTRLKKKVVFADDKGLALTQVRVMSEPSNVPPMWTLQFLAQVTKGASAEVAPEPWEVTFPQPASDYLDFRHRLDTANVSLENVIVRESEEAVVGTVKVRNLCFQKEVLVRASSDGWATQEDAFCTYVNNNNNNSAAVTAAAAGYAIYDTFSFRLTLPPRSRRIEFCVCFRCEDGAEFWDNNAGKNYVLVKKTLADAPANAGAATLAAAGVGRPDAKTAGKFNDALYAKVDSWSEFASWNHLVNDTPYW</sequence>
<dbReference type="InterPro" id="IPR038175">
    <property type="entry name" value="CBM21_dom_sf"/>
</dbReference>
<evidence type="ECO:0000259" key="2">
    <source>
        <dbReference type="PROSITE" id="PS51159"/>
    </source>
</evidence>
<dbReference type="AlphaFoldDB" id="A0AAN9VPR7"/>
<evidence type="ECO:0000313" key="4">
    <source>
        <dbReference type="Proteomes" id="UP001378592"/>
    </source>
</evidence>
<name>A0AAN9VPR7_9ORTH</name>
<dbReference type="InterPro" id="IPR050782">
    <property type="entry name" value="PP1_regulatory_subunit_3"/>
</dbReference>
<evidence type="ECO:0000256" key="1">
    <source>
        <dbReference type="SAM" id="MobiDB-lite"/>
    </source>
</evidence>
<dbReference type="GO" id="GO:0005979">
    <property type="term" value="P:regulation of glycogen biosynthetic process"/>
    <property type="evidence" value="ECO:0007669"/>
    <property type="project" value="TreeGrafter"/>
</dbReference>
<keyword evidence="4" id="KW-1185">Reference proteome</keyword>
<dbReference type="PANTHER" id="PTHR12307:SF48">
    <property type="entry name" value="PROTEIN PHOSPHATASE 1 REGULATORY SUBUNIT"/>
    <property type="match status" value="1"/>
</dbReference>
<comment type="caution">
    <text evidence="3">The sequence shown here is derived from an EMBL/GenBank/DDBJ whole genome shotgun (WGS) entry which is preliminary data.</text>
</comment>
<feature type="domain" description="CBM21" evidence="2">
    <location>
        <begin position="198"/>
        <end position="317"/>
    </location>
</feature>
<accession>A0AAN9VPR7</accession>
<dbReference type="InterPro" id="IPR005036">
    <property type="entry name" value="CBM21_dom"/>
</dbReference>
<dbReference type="EMBL" id="JAZDUA010000337">
    <property type="protein sequence ID" value="KAK7794352.1"/>
    <property type="molecule type" value="Genomic_DNA"/>
</dbReference>
<dbReference type="GO" id="GO:0008157">
    <property type="term" value="F:protein phosphatase 1 binding"/>
    <property type="evidence" value="ECO:0007669"/>
    <property type="project" value="TreeGrafter"/>
</dbReference>
<dbReference type="PROSITE" id="PS51159">
    <property type="entry name" value="CBM21"/>
    <property type="match status" value="1"/>
</dbReference>